<name>A0AAJ2BUS6_9PSED</name>
<dbReference type="AlphaFoldDB" id="A0AAJ2BUS6"/>
<dbReference type="RefSeq" id="WP_058785734.1">
    <property type="nucleotide sequence ID" value="NZ_JAVJAF010000001.1"/>
</dbReference>
<dbReference type="EMBL" id="JAVJAF010000001">
    <property type="protein sequence ID" value="MDR6236919.1"/>
    <property type="molecule type" value="Genomic_DNA"/>
</dbReference>
<sequence length="96" mass="10669">MRKEETGYLAESKLIVRQGQQLWHLHQALKKKPEQDVLLEMAYGYMEAGRASTISEAMVVAGAVITAYRSTEAGERVPQEAHKRLKGQTSTAPVLT</sequence>
<evidence type="ECO:0000313" key="2">
    <source>
        <dbReference type="EMBL" id="MDR6236919.1"/>
    </source>
</evidence>
<feature type="region of interest" description="Disordered" evidence="1">
    <location>
        <begin position="75"/>
        <end position="96"/>
    </location>
</feature>
<comment type="caution">
    <text evidence="2">The sequence shown here is derived from an EMBL/GenBank/DDBJ whole genome shotgun (WGS) entry which is preliminary data.</text>
</comment>
<reference evidence="2" key="1">
    <citation type="submission" date="2023-08" db="EMBL/GenBank/DDBJ databases">
        <title>Functional and genomic diversity of the sorghum phyllosphere microbiome.</title>
        <authorList>
            <person name="Shade A."/>
        </authorList>
    </citation>
    <scope>NUCLEOTIDE SEQUENCE</scope>
    <source>
        <strain evidence="2">SORGH_AS_0201</strain>
    </source>
</reference>
<proteinExistence type="predicted"/>
<accession>A0AAJ2BUS6</accession>
<organism evidence="2 3">
    <name type="scientific">Pseudomonas oryzihabitans</name>
    <dbReference type="NCBI Taxonomy" id="47885"/>
    <lineage>
        <taxon>Bacteria</taxon>
        <taxon>Pseudomonadati</taxon>
        <taxon>Pseudomonadota</taxon>
        <taxon>Gammaproteobacteria</taxon>
        <taxon>Pseudomonadales</taxon>
        <taxon>Pseudomonadaceae</taxon>
        <taxon>Pseudomonas</taxon>
    </lineage>
</organism>
<protein>
    <submittedName>
        <fullName evidence="2">Uncharacterized protein</fullName>
    </submittedName>
</protein>
<feature type="compositionally biased region" description="Polar residues" evidence="1">
    <location>
        <begin position="87"/>
        <end position="96"/>
    </location>
</feature>
<gene>
    <name evidence="2" type="ORF">QE440_004660</name>
</gene>
<evidence type="ECO:0000256" key="1">
    <source>
        <dbReference type="SAM" id="MobiDB-lite"/>
    </source>
</evidence>
<evidence type="ECO:0000313" key="3">
    <source>
        <dbReference type="Proteomes" id="UP001268036"/>
    </source>
</evidence>
<dbReference type="Proteomes" id="UP001268036">
    <property type="component" value="Unassembled WGS sequence"/>
</dbReference>